<evidence type="ECO:0000313" key="2">
    <source>
        <dbReference type="Proteomes" id="UP000231246"/>
    </source>
</evidence>
<dbReference type="Proteomes" id="UP000231246">
    <property type="component" value="Unassembled WGS sequence"/>
</dbReference>
<proteinExistence type="predicted"/>
<evidence type="ECO:0000313" key="1">
    <source>
        <dbReference type="EMBL" id="PIP62200.1"/>
    </source>
</evidence>
<gene>
    <name evidence="1" type="ORF">COW99_00010</name>
</gene>
<name>A0A2H0BYT8_9BACT</name>
<comment type="caution">
    <text evidence="1">The sequence shown here is derived from an EMBL/GenBank/DDBJ whole genome shotgun (WGS) entry which is preliminary data.</text>
</comment>
<protein>
    <submittedName>
        <fullName evidence="1">Uncharacterized protein</fullName>
    </submittedName>
</protein>
<dbReference type="AlphaFoldDB" id="A0A2H0BYT8"/>
<dbReference type="SUPFAM" id="SSF102405">
    <property type="entry name" value="MCP/YpsA-like"/>
    <property type="match status" value="1"/>
</dbReference>
<accession>A0A2H0BYT8</accession>
<dbReference type="EMBL" id="PCTA01000001">
    <property type="protein sequence ID" value="PIP62200.1"/>
    <property type="molecule type" value="Genomic_DNA"/>
</dbReference>
<organism evidence="1 2">
    <name type="scientific">Candidatus Roizmanbacteria bacterium CG22_combo_CG10-13_8_21_14_all_38_20</name>
    <dbReference type="NCBI Taxonomy" id="1974862"/>
    <lineage>
        <taxon>Bacteria</taxon>
        <taxon>Candidatus Roizmaniibacteriota</taxon>
    </lineage>
</organism>
<sequence>MVKQLLYVINLSLRLFLREGKSEVATNFADKSYEEANYIMRTKKLLELADTYIIFNDGTGTVSEFAIAWRLARL</sequence>
<dbReference type="Gene3D" id="3.40.50.450">
    <property type="match status" value="1"/>
</dbReference>
<reference evidence="1 2" key="1">
    <citation type="submission" date="2017-09" db="EMBL/GenBank/DDBJ databases">
        <title>Depth-based differentiation of microbial function through sediment-hosted aquifers and enrichment of novel symbionts in the deep terrestrial subsurface.</title>
        <authorList>
            <person name="Probst A.J."/>
            <person name="Ladd B."/>
            <person name="Jarett J.K."/>
            <person name="Geller-Mcgrath D.E."/>
            <person name="Sieber C.M."/>
            <person name="Emerson J.B."/>
            <person name="Anantharaman K."/>
            <person name="Thomas B.C."/>
            <person name="Malmstrom R."/>
            <person name="Stieglmeier M."/>
            <person name="Klingl A."/>
            <person name="Woyke T."/>
            <person name="Ryan C.M."/>
            <person name="Banfield J.F."/>
        </authorList>
    </citation>
    <scope>NUCLEOTIDE SEQUENCE [LARGE SCALE GENOMIC DNA]</scope>
    <source>
        <strain evidence="1">CG22_combo_CG10-13_8_21_14_all_38_20</strain>
    </source>
</reference>